<dbReference type="EMBL" id="CP098611">
    <property type="protein sequence ID" value="USR90637.1"/>
    <property type="molecule type" value="Genomic_DNA"/>
</dbReference>
<protein>
    <submittedName>
        <fullName evidence="2">Uncharacterized protein</fullName>
    </submittedName>
</protein>
<feature type="compositionally biased region" description="Polar residues" evidence="1">
    <location>
        <begin position="1"/>
        <end position="16"/>
    </location>
</feature>
<dbReference type="Proteomes" id="UP001056708">
    <property type="component" value="Chromosome"/>
</dbReference>
<keyword evidence="3" id="KW-1185">Reference proteome</keyword>
<accession>A0ABY5AP62</accession>
<evidence type="ECO:0000313" key="3">
    <source>
        <dbReference type="Proteomes" id="UP001056708"/>
    </source>
</evidence>
<evidence type="ECO:0000313" key="2">
    <source>
        <dbReference type="EMBL" id="USR90637.1"/>
    </source>
</evidence>
<proteinExistence type="predicted"/>
<name>A0ABY5AP62_9CYAN</name>
<feature type="compositionally biased region" description="Basic and acidic residues" evidence="1">
    <location>
        <begin position="18"/>
        <end position="27"/>
    </location>
</feature>
<feature type="region of interest" description="Disordered" evidence="1">
    <location>
        <begin position="1"/>
        <end position="32"/>
    </location>
</feature>
<sequence>MSSPNSTPISGVSQRASDIARENRESRQNVSDEDLNLVHVQVPRSLAAKVEELMDFTGLSAKNLFYMSVHLVLSYAKAKSLKIQDLQGYPDQQEFHDVSKYKLELSQQDFQELQTQELLEEVSQCVILGLEFLYRRLIEMNPVG</sequence>
<reference evidence="2" key="1">
    <citation type="submission" date="2022-06" db="EMBL/GenBank/DDBJ databases">
        <title>Genome sequence of Phormidium yuhuli AB48 isolated from an industrial photobioreactor environment.</title>
        <authorList>
            <person name="Qiu Y."/>
            <person name="Noonan A.J.C."/>
            <person name="Dofher K."/>
            <person name="Koch M."/>
            <person name="Kieft B."/>
            <person name="Lin X."/>
            <person name="Ziels R.M."/>
            <person name="Hallam S.J."/>
        </authorList>
    </citation>
    <scope>NUCLEOTIDE SEQUENCE</scope>
    <source>
        <strain evidence="2">AB48</strain>
    </source>
</reference>
<organism evidence="2 3">
    <name type="scientific">Phormidium yuhuli AB48</name>
    <dbReference type="NCBI Taxonomy" id="2940671"/>
    <lineage>
        <taxon>Bacteria</taxon>
        <taxon>Bacillati</taxon>
        <taxon>Cyanobacteriota</taxon>
        <taxon>Cyanophyceae</taxon>
        <taxon>Oscillatoriophycideae</taxon>
        <taxon>Oscillatoriales</taxon>
        <taxon>Oscillatoriaceae</taxon>
        <taxon>Phormidium</taxon>
        <taxon>Phormidium yuhuli</taxon>
    </lineage>
</organism>
<gene>
    <name evidence="2" type="ORF">NEA10_17685</name>
</gene>
<evidence type="ECO:0000256" key="1">
    <source>
        <dbReference type="SAM" id="MobiDB-lite"/>
    </source>
</evidence>
<dbReference type="RefSeq" id="WP_252662661.1">
    <property type="nucleotide sequence ID" value="NZ_CP098611.1"/>
</dbReference>